<keyword evidence="4" id="KW-1185">Reference proteome</keyword>
<reference evidence="1" key="5">
    <citation type="submission" date="2024-05" db="EMBL/GenBank/DDBJ databases">
        <authorList>
            <person name="Sun Q."/>
            <person name="Zhou Y."/>
        </authorList>
    </citation>
    <scope>NUCLEOTIDE SEQUENCE</scope>
    <source>
        <strain evidence="1">CGMCC 1.12707</strain>
    </source>
</reference>
<dbReference type="Gene3D" id="3.30.70.1280">
    <property type="entry name" value="SP0830-like domains"/>
    <property type="match status" value="1"/>
</dbReference>
<name>A0A1M7ALM7_9FLAO</name>
<gene>
    <name evidence="1" type="ORF">GCM10010984_05530</name>
    <name evidence="2" type="ORF">SAMN05443634_10984</name>
</gene>
<dbReference type="EMBL" id="BMFL01000003">
    <property type="protein sequence ID" value="GGE90699.1"/>
    <property type="molecule type" value="Genomic_DNA"/>
</dbReference>
<dbReference type="Pfam" id="PF08002">
    <property type="entry name" value="DUF1697"/>
    <property type="match status" value="1"/>
</dbReference>
<reference evidence="1" key="1">
    <citation type="journal article" date="2014" name="Int. J. Syst. Evol. Microbiol.">
        <title>Complete genome of a new Firmicutes species belonging to the dominant human colonic microbiota ('Ruminococcus bicirculans') reveals two chromosomes and a selective capacity to utilize plant glucans.</title>
        <authorList>
            <consortium name="NISC Comparative Sequencing Program"/>
            <person name="Wegmann U."/>
            <person name="Louis P."/>
            <person name="Goesmann A."/>
            <person name="Henrissat B."/>
            <person name="Duncan S.H."/>
            <person name="Flint H.J."/>
        </authorList>
    </citation>
    <scope>NUCLEOTIDE SEQUENCE</scope>
    <source>
        <strain evidence="1">CGMCC 1.12707</strain>
    </source>
</reference>
<dbReference type="Proteomes" id="UP000650994">
    <property type="component" value="Unassembled WGS sequence"/>
</dbReference>
<dbReference type="STRING" id="1434701.SAMN05443634_10984"/>
<protein>
    <submittedName>
        <fullName evidence="2">Uncharacterized conserved protein, DUF1697 family</fullName>
    </submittedName>
</protein>
<proteinExistence type="predicted"/>
<reference evidence="3" key="2">
    <citation type="submission" date="2016-11" db="EMBL/GenBank/DDBJ databases">
        <authorList>
            <person name="Varghese N."/>
            <person name="Submissions S."/>
        </authorList>
    </citation>
    <scope>NUCLEOTIDE SEQUENCE [LARGE SCALE GENOMIC DNA]</scope>
    <source>
        <strain evidence="3">DSM 27989</strain>
    </source>
</reference>
<accession>A0A1M7ALM7</accession>
<evidence type="ECO:0000313" key="1">
    <source>
        <dbReference type="EMBL" id="GGE90699.1"/>
    </source>
</evidence>
<dbReference type="PANTHER" id="PTHR36439">
    <property type="entry name" value="BLL4334 PROTEIN"/>
    <property type="match status" value="1"/>
</dbReference>
<evidence type="ECO:0000313" key="2">
    <source>
        <dbReference type="EMBL" id="SHL43673.1"/>
    </source>
</evidence>
<reference evidence="2" key="3">
    <citation type="submission" date="2016-11" db="EMBL/GenBank/DDBJ databases">
        <authorList>
            <person name="Jaros S."/>
            <person name="Januszkiewicz K."/>
            <person name="Wedrychowicz H."/>
        </authorList>
    </citation>
    <scope>NUCLEOTIDE SEQUENCE [LARGE SCALE GENOMIC DNA]</scope>
    <source>
        <strain evidence="2">DSM 27989</strain>
    </source>
</reference>
<dbReference type="RefSeq" id="WP_072933012.1">
    <property type="nucleotide sequence ID" value="NZ_BMFL01000003.1"/>
</dbReference>
<dbReference type="SUPFAM" id="SSF160379">
    <property type="entry name" value="SP0830-like"/>
    <property type="match status" value="1"/>
</dbReference>
<dbReference type="PIRSF" id="PIRSF008502">
    <property type="entry name" value="UCP008502"/>
    <property type="match status" value="1"/>
</dbReference>
<dbReference type="Proteomes" id="UP000184120">
    <property type="component" value="Unassembled WGS sequence"/>
</dbReference>
<evidence type="ECO:0000313" key="3">
    <source>
        <dbReference type="Proteomes" id="UP000184120"/>
    </source>
</evidence>
<sequence>MDIYIAILRGINVSGKNCIKMIDLKNLFEFLDFNHITTYIQSGNVIFTSEIKNKNQIRELISIQIEKTFSLKVPVLVLRIDDLREIISQNPFSTDKETSFIHFTFFNNQPDMQNIEIIEDKKAIGEEISITNKVAYVYCPDGYGKTKLNNNFLENKLKTVATTRNYKTTNELLKIAESI</sequence>
<dbReference type="AlphaFoldDB" id="A0A1M7ALM7"/>
<reference evidence="4" key="4">
    <citation type="journal article" date="2019" name="Int. J. Syst. Evol. Microbiol.">
        <title>The Global Catalogue of Microorganisms (GCM) 10K type strain sequencing project: providing services to taxonomists for standard genome sequencing and annotation.</title>
        <authorList>
            <consortium name="The Broad Institute Genomics Platform"/>
            <consortium name="The Broad Institute Genome Sequencing Center for Infectious Disease"/>
            <person name="Wu L."/>
            <person name="Ma J."/>
        </authorList>
    </citation>
    <scope>NUCLEOTIDE SEQUENCE [LARGE SCALE GENOMIC DNA]</scope>
    <source>
        <strain evidence="4">CGMCC 1.12707</strain>
    </source>
</reference>
<dbReference type="InterPro" id="IPR012545">
    <property type="entry name" value="DUF1697"/>
</dbReference>
<evidence type="ECO:0000313" key="4">
    <source>
        <dbReference type="Proteomes" id="UP000650994"/>
    </source>
</evidence>
<organism evidence="2 3">
    <name type="scientific">Chishuiella changwenlii</name>
    <dbReference type="NCBI Taxonomy" id="1434701"/>
    <lineage>
        <taxon>Bacteria</taxon>
        <taxon>Pseudomonadati</taxon>
        <taxon>Bacteroidota</taxon>
        <taxon>Flavobacteriia</taxon>
        <taxon>Flavobacteriales</taxon>
        <taxon>Weeksellaceae</taxon>
        <taxon>Chishuiella</taxon>
    </lineage>
</organism>
<dbReference type="OrthoDB" id="9806494at2"/>
<dbReference type="EMBL" id="FRBH01000009">
    <property type="protein sequence ID" value="SHL43673.1"/>
    <property type="molecule type" value="Genomic_DNA"/>
</dbReference>
<dbReference type="PANTHER" id="PTHR36439:SF1">
    <property type="entry name" value="DUF1697 DOMAIN-CONTAINING PROTEIN"/>
    <property type="match status" value="1"/>
</dbReference>